<dbReference type="VEuPathDB" id="TriTrypDB:TCDM_04913"/>
<evidence type="ECO:0000256" key="1">
    <source>
        <dbReference type="SAM" id="MobiDB-lite"/>
    </source>
</evidence>
<name>A0A2V2V3C5_TRYCR</name>
<dbReference type="VEuPathDB" id="TriTrypDB:C3747_60g54"/>
<feature type="region of interest" description="Disordered" evidence="1">
    <location>
        <begin position="265"/>
        <end position="417"/>
    </location>
</feature>
<dbReference type="VEuPathDB" id="TriTrypDB:TCSYLVIO_004895"/>
<feature type="compositionally biased region" description="Low complexity" evidence="1">
    <location>
        <begin position="395"/>
        <end position="407"/>
    </location>
</feature>
<accession>A0A2V2V3C5</accession>
<protein>
    <submittedName>
        <fullName evidence="2">Uncharacterized protein</fullName>
    </submittedName>
</protein>
<dbReference type="VEuPathDB" id="TriTrypDB:BCY84_10887"/>
<feature type="compositionally biased region" description="Basic residues" evidence="1">
    <location>
        <begin position="265"/>
        <end position="274"/>
    </location>
</feature>
<dbReference type="AlphaFoldDB" id="A0A2V2V3C5"/>
<evidence type="ECO:0000313" key="2">
    <source>
        <dbReference type="EMBL" id="PWU90701.1"/>
    </source>
</evidence>
<dbReference type="VEuPathDB" id="TriTrypDB:TcCLB.507677.20"/>
<dbReference type="VEuPathDB" id="TriTrypDB:Tc_MARK_3640"/>
<comment type="caution">
    <text evidence="2">The sequence shown here is derived from an EMBL/GenBank/DDBJ whole genome shotgun (WGS) entry which is preliminary data.</text>
</comment>
<dbReference type="VEuPathDB" id="TriTrypDB:TcCL_NonESM06252"/>
<reference evidence="2 3" key="1">
    <citation type="journal article" date="2018" name="Microb. Genom.">
        <title>Expanding an expanded genome: long-read sequencing of Trypanosoma cruzi.</title>
        <authorList>
            <person name="Berna L."/>
            <person name="Rodriguez M."/>
            <person name="Chiribao M.L."/>
            <person name="Parodi-Talice A."/>
            <person name="Pita S."/>
            <person name="Rijo G."/>
            <person name="Alvarez-Valin F."/>
            <person name="Robello C."/>
        </authorList>
    </citation>
    <scope>NUCLEOTIDE SEQUENCE [LARGE SCALE GENOMIC DNA]</scope>
    <source>
        <strain evidence="2 3">Dm28c</strain>
    </source>
</reference>
<feature type="region of interest" description="Disordered" evidence="1">
    <location>
        <begin position="210"/>
        <end position="247"/>
    </location>
</feature>
<evidence type="ECO:0000313" key="3">
    <source>
        <dbReference type="Proteomes" id="UP000246121"/>
    </source>
</evidence>
<proteinExistence type="predicted"/>
<dbReference type="EMBL" id="PRFA01000048">
    <property type="protein sequence ID" value="PWU90701.1"/>
    <property type="molecule type" value="Genomic_DNA"/>
</dbReference>
<dbReference type="VEuPathDB" id="TriTrypDB:C4B63_48g20"/>
<dbReference type="VEuPathDB" id="TriTrypDB:ECC02_001944"/>
<sequence length="417" mass="45316">MQEKGVDCNEESGSLLSPSTLTALCHTRLLPRSIPPSFALQSQLIGAEFCASLSAAMLELLQNTPSGLSPPGSNASKMVTDVNSPVTALIYDLSAHYGSHTLRRAASHPLGPCYTSRRRRLSKGQHDGRRQLWSLRAAHRMWCRRCGVYLLAGETKVLLSTSRTSSFQIPGDVDYVNSSDMKELNEKHTATRGTYVCRRCMNNEWLSRGKKGCVSTPPPKSSPSCGQLSEITDEKSPSKTPLHASDTTFDVSVEARIATIVGRTRRRKRNKRGSVVRTPAMAMRNSSTIPKAALRAVPKGSLARGKRSRSAASKEPAPRKKDRLAMNIRSAEQDVNAVAPVRREARTEGSPSTSKVVSCAGRPEISTDESEVNAQFPTPPRGPPPKGRRHTFKKSGNGSRGNPSSNSFVDTLSRLGL</sequence>
<gene>
    <name evidence="2" type="ORF">C4B63_48g20</name>
</gene>
<dbReference type="Proteomes" id="UP000246121">
    <property type="component" value="Unassembled WGS sequence"/>
</dbReference>
<dbReference type="VEuPathDB" id="TriTrypDB:TcCLB.504021.130"/>
<dbReference type="VEuPathDB" id="TriTrypDB:TcBrA4_0016080"/>
<dbReference type="VEuPathDB" id="TriTrypDB:TcG_05262"/>
<organism evidence="2 3">
    <name type="scientific">Trypanosoma cruzi</name>
    <dbReference type="NCBI Taxonomy" id="5693"/>
    <lineage>
        <taxon>Eukaryota</taxon>
        <taxon>Discoba</taxon>
        <taxon>Euglenozoa</taxon>
        <taxon>Kinetoplastea</taxon>
        <taxon>Metakinetoplastina</taxon>
        <taxon>Trypanosomatida</taxon>
        <taxon>Trypanosomatidae</taxon>
        <taxon>Trypanosoma</taxon>
        <taxon>Schizotrypanum</taxon>
    </lineage>
</organism>